<accession>L7JXP0</accession>
<dbReference type="InterPro" id="IPR050365">
    <property type="entry name" value="TIM50"/>
</dbReference>
<gene>
    <name evidence="3" type="ORF">THOM_1214</name>
</gene>
<dbReference type="HOGENOM" id="CLU_122489_0_0_1"/>
<keyword evidence="1" id="KW-0653">Protein transport</keyword>
<dbReference type="InterPro" id="IPR023214">
    <property type="entry name" value="HAD_sf"/>
</dbReference>
<evidence type="ECO:0000313" key="4">
    <source>
        <dbReference type="Proteomes" id="UP000011185"/>
    </source>
</evidence>
<protein>
    <recommendedName>
        <fullName evidence="1">Mitochondrial import inner membrane translocase subunit TIM50</fullName>
    </recommendedName>
</protein>
<keyword evidence="1" id="KW-0809">Transit peptide</keyword>
<keyword evidence="1" id="KW-0811">Translocation</keyword>
<organism evidence="3 4">
    <name type="scientific">Trachipleistophora hominis</name>
    <name type="common">Microsporidian parasite</name>
    <dbReference type="NCBI Taxonomy" id="72359"/>
    <lineage>
        <taxon>Eukaryota</taxon>
        <taxon>Fungi</taxon>
        <taxon>Fungi incertae sedis</taxon>
        <taxon>Microsporidia</taxon>
        <taxon>Pleistophoridae</taxon>
        <taxon>Trachipleistophora</taxon>
    </lineage>
</organism>
<dbReference type="STRING" id="72359.L7JXP0"/>
<evidence type="ECO:0000313" key="3">
    <source>
        <dbReference type="EMBL" id="ELQ75821.1"/>
    </source>
</evidence>
<comment type="subcellular location">
    <subcellularLocation>
        <location evidence="1">Mitochondrion inner membrane</location>
        <topology evidence="1">Single-pass membrane protein</topology>
    </subcellularLocation>
</comment>
<keyword evidence="1" id="KW-0496">Mitochondrion</keyword>
<keyword evidence="1" id="KW-0813">Transport</keyword>
<dbReference type="InParanoid" id="L7JXP0"/>
<dbReference type="PANTHER" id="PTHR12210">
    <property type="entry name" value="DULLARD PROTEIN PHOSPHATASE"/>
    <property type="match status" value="1"/>
</dbReference>
<comment type="function">
    <text evidence="1">Essential component of the TIM23 complex, a complex that mediates the translocation of transit peptide-containing proteins across the mitochondrial inner membrane.</text>
</comment>
<dbReference type="InterPro" id="IPR004274">
    <property type="entry name" value="FCP1_dom"/>
</dbReference>
<feature type="domain" description="FCP1 homology" evidence="2">
    <location>
        <begin position="1"/>
        <end position="153"/>
    </location>
</feature>
<dbReference type="OMA" id="WTTAMEH"/>
<comment type="similarity">
    <text evidence="1">Belongs to the TIM50 family.</text>
</comment>
<reference evidence="3 4" key="1">
    <citation type="journal article" date="2012" name="PLoS Pathog.">
        <title>The genome of the obligate intracellular parasite Trachipleistophora hominis: new insights into microsporidian genome dynamics and reductive evolution.</title>
        <authorList>
            <person name="Heinz E."/>
            <person name="Williams T.A."/>
            <person name="Nakjang S."/>
            <person name="Noel C.J."/>
            <person name="Swan D.C."/>
            <person name="Goldberg A.V."/>
            <person name="Harris S.R."/>
            <person name="Weinmaier T."/>
            <person name="Markert S."/>
            <person name="Becher D."/>
            <person name="Bernhardt J."/>
            <person name="Dagan T."/>
            <person name="Hacker C."/>
            <person name="Lucocq J.M."/>
            <person name="Schweder T."/>
            <person name="Rattei T."/>
            <person name="Hall N."/>
            <person name="Hirt R.P."/>
            <person name="Embley T.M."/>
        </authorList>
    </citation>
    <scope>NUCLEOTIDE SEQUENCE [LARGE SCALE GENOMIC DNA]</scope>
</reference>
<proteinExistence type="inferred from homology"/>
<sequence length="161" mass="18895">MLVFDLNGTLVKRFYKPNGIITNYDYEYGKFYVLLRPYLRELTNYLHINDLKYMFWTNALAYNADNITQILIKEGMRPVAHLDRQHCTFIKNVCKKDLSVVSKMHNINLSDIFLVEDMETRSVRGQNVILVDKFDGDATDDALLTLIDDLKKIYEDKKNES</sequence>
<dbReference type="GO" id="GO:0005744">
    <property type="term" value="C:TIM23 mitochondrial import inner membrane translocase complex"/>
    <property type="evidence" value="ECO:0007669"/>
    <property type="project" value="UniProtKB-UniRule"/>
</dbReference>
<dbReference type="VEuPathDB" id="MicrosporidiaDB:THOM_1214"/>
<dbReference type="SMART" id="SM00577">
    <property type="entry name" value="CPDc"/>
    <property type="match status" value="1"/>
</dbReference>
<dbReference type="InterPro" id="IPR036412">
    <property type="entry name" value="HAD-like_sf"/>
</dbReference>
<dbReference type="Proteomes" id="UP000011185">
    <property type="component" value="Unassembled WGS sequence"/>
</dbReference>
<name>L7JXP0_TRAHO</name>
<evidence type="ECO:0000259" key="2">
    <source>
        <dbReference type="PROSITE" id="PS50969"/>
    </source>
</evidence>
<comment type="subunit">
    <text evidence="1">Component of the TIM23 complex.</text>
</comment>
<dbReference type="OrthoDB" id="1711508at2759"/>
<dbReference type="GO" id="GO:0015031">
    <property type="term" value="P:protein transport"/>
    <property type="evidence" value="ECO:0007669"/>
    <property type="project" value="UniProtKB-KW"/>
</dbReference>
<dbReference type="Pfam" id="PF03031">
    <property type="entry name" value="NIF"/>
    <property type="match status" value="1"/>
</dbReference>
<dbReference type="PROSITE" id="PS50969">
    <property type="entry name" value="FCP1"/>
    <property type="match status" value="1"/>
</dbReference>
<dbReference type="Gene3D" id="3.40.50.1000">
    <property type="entry name" value="HAD superfamily/HAD-like"/>
    <property type="match status" value="1"/>
</dbReference>
<evidence type="ECO:0000256" key="1">
    <source>
        <dbReference type="RuleBase" id="RU365079"/>
    </source>
</evidence>
<dbReference type="EMBL" id="JH993919">
    <property type="protein sequence ID" value="ELQ75821.1"/>
    <property type="molecule type" value="Genomic_DNA"/>
</dbReference>
<dbReference type="SUPFAM" id="SSF56784">
    <property type="entry name" value="HAD-like"/>
    <property type="match status" value="1"/>
</dbReference>
<dbReference type="AlphaFoldDB" id="L7JXP0"/>
<keyword evidence="4" id="KW-1185">Reference proteome</keyword>